<evidence type="ECO:0000313" key="6">
    <source>
        <dbReference type="Proteomes" id="UP000244338"/>
    </source>
</evidence>
<dbReference type="InterPro" id="IPR003593">
    <property type="entry name" value="AAA+_ATPase"/>
</dbReference>
<name>A0A2R6Y593_9BACL</name>
<dbReference type="AlphaFoldDB" id="A0A2R6Y593"/>
<evidence type="ECO:0000259" key="4">
    <source>
        <dbReference type="PROSITE" id="PS50893"/>
    </source>
</evidence>
<reference evidence="6" key="1">
    <citation type="journal article" date="2018" name="Sci. Rep.">
        <title>Lignite coal burning seam in the remote Altai Mountains harbors a hydrogen-driven thermophilic microbial community.</title>
        <authorList>
            <person name="Kadnikov V.V."/>
            <person name="Mardanov A.V."/>
            <person name="Ivasenko D.A."/>
            <person name="Antsiferov D.V."/>
            <person name="Beletsky A.V."/>
            <person name="Karnachuk O.V."/>
            <person name="Ravin N.V."/>
        </authorList>
    </citation>
    <scope>NUCLEOTIDE SEQUENCE [LARGE SCALE GENOMIC DNA]</scope>
</reference>
<dbReference type="PROSITE" id="PS50893">
    <property type="entry name" value="ABC_TRANSPORTER_2"/>
    <property type="match status" value="1"/>
</dbReference>
<dbReference type="Pfam" id="PF00005">
    <property type="entry name" value="ABC_tran"/>
    <property type="match status" value="1"/>
</dbReference>
<dbReference type="GO" id="GO:0005524">
    <property type="term" value="F:ATP binding"/>
    <property type="evidence" value="ECO:0007669"/>
    <property type="project" value="UniProtKB-KW"/>
</dbReference>
<dbReference type="CDD" id="cd03293">
    <property type="entry name" value="ABC_NrtD_SsuB_transporters"/>
    <property type="match status" value="1"/>
</dbReference>
<comment type="caution">
    <text evidence="5">The sequence shown here is derived from an EMBL/GenBank/DDBJ whole genome shotgun (WGS) entry which is preliminary data.</text>
</comment>
<dbReference type="EMBL" id="PEBX01000002">
    <property type="protein sequence ID" value="PTQ57823.1"/>
    <property type="molecule type" value="Genomic_DNA"/>
</dbReference>
<proteinExistence type="predicted"/>
<dbReference type="InterPro" id="IPR050166">
    <property type="entry name" value="ABC_transporter_ATP-bind"/>
</dbReference>
<protein>
    <submittedName>
        <fullName evidence="5">Hydroxymethylpyrimidine ABC transporter, ATPase component</fullName>
    </submittedName>
</protein>
<accession>A0A2R6Y593</accession>
<keyword evidence="3" id="KW-0067">ATP-binding</keyword>
<dbReference type="PANTHER" id="PTHR42788">
    <property type="entry name" value="TAURINE IMPORT ATP-BINDING PROTEIN-RELATED"/>
    <property type="match status" value="1"/>
</dbReference>
<gene>
    <name evidence="5" type="ORF">BSOLF_0685</name>
</gene>
<dbReference type="PANTHER" id="PTHR42788:SF2">
    <property type="entry name" value="ABC TRANSPORTER ATP-BINDING PROTEIN"/>
    <property type="match status" value="1"/>
</dbReference>
<evidence type="ECO:0000313" key="5">
    <source>
        <dbReference type="EMBL" id="PTQ57823.1"/>
    </source>
</evidence>
<keyword evidence="1" id="KW-0813">Transport</keyword>
<sequence length="263" mass="29529">MIIRLRAVSHAYITEKGAHQALRDIELTARKGEFVTLVGTSGGGKSTILSLIAGLLKPTRGTIEIGKASGDRRAAIGYMLQHDYLLPWRTILKNVLYGLEIQKKICPEDIGRAHALLDEVGLSGYARRYPHELSGGQRQRVSLVRTLITDPDILLLDEPFSALDYTTRLKLEDLLFDLLHRYQKTVLLVTHDISEAIALSDRIYVLGGKPGRIVKEIHVPESMRPISPLSRRRMPAFQSIFQEIWEVMERHAATDTEHAAYGT</sequence>
<dbReference type="PROSITE" id="PS00211">
    <property type="entry name" value="ABC_TRANSPORTER_1"/>
    <property type="match status" value="1"/>
</dbReference>
<dbReference type="Gene3D" id="3.40.50.300">
    <property type="entry name" value="P-loop containing nucleotide triphosphate hydrolases"/>
    <property type="match status" value="1"/>
</dbReference>
<evidence type="ECO:0000256" key="3">
    <source>
        <dbReference type="ARBA" id="ARBA00022840"/>
    </source>
</evidence>
<dbReference type="SUPFAM" id="SSF52540">
    <property type="entry name" value="P-loop containing nucleoside triphosphate hydrolases"/>
    <property type="match status" value="1"/>
</dbReference>
<dbReference type="InterPro" id="IPR003439">
    <property type="entry name" value="ABC_transporter-like_ATP-bd"/>
</dbReference>
<feature type="domain" description="ABC transporter" evidence="4">
    <location>
        <begin position="3"/>
        <end position="233"/>
    </location>
</feature>
<dbReference type="GO" id="GO:0016887">
    <property type="term" value="F:ATP hydrolysis activity"/>
    <property type="evidence" value="ECO:0007669"/>
    <property type="project" value="InterPro"/>
</dbReference>
<organism evidence="5 6">
    <name type="scientific">Candidatus Carbonibacillus altaicus</name>
    <dbReference type="NCBI Taxonomy" id="2163959"/>
    <lineage>
        <taxon>Bacteria</taxon>
        <taxon>Bacillati</taxon>
        <taxon>Bacillota</taxon>
        <taxon>Bacilli</taxon>
        <taxon>Bacillales</taxon>
        <taxon>Candidatus Carbonibacillus</taxon>
    </lineage>
</organism>
<dbReference type="SMART" id="SM00382">
    <property type="entry name" value="AAA"/>
    <property type="match status" value="1"/>
</dbReference>
<dbReference type="InterPro" id="IPR017871">
    <property type="entry name" value="ABC_transporter-like_CS"/>
</dbReference>
<dbReference type="Proteomes" id="UP000244338">
    <property type="component" value="Unassembled WGS sequence"/>
</dbReference>
<evidence type="ECO:0000256" key="2">
    <source>
        <dbReference type="ARBA" id="ARBA00022741"/>
    </source>
</evidence>
<evidence type="ECO:0000256" key="1">
    <source>
        <dbReference type="ARBA" id="ARBA00022448"/>
    </source>
</evidence>
<dbReference type="InterPro" id="IPR027417">
    <property type="entry name" value="P-loop_NTPase"/>
</dbReference>
<keyword evidence="2" id="KW-0547">Nucleotide-binding</keyword>